<organism evidence="10">
    <name type="scientific">Castor canadensis</name>
    <name type="common">American beaver</name>
    <dbReference type="NCBI Taxonomy" id="51338"/>
    <lineage>
        <taxon>Eukaryota</taxon>
        <taxon>Metazoa</taxon>
        <taxon>Chordata</taxon>
        <taxon>Craniata</taxon>
        <taxon>Vertebrata</taxon>
        <taxon>Euteleostomi</taxon>
        <taxon>Mammalia</taxon>
        <taxon>Eutheria</taxon>
        <taxon>Euarchontoglires</taxon>
        <taxon>Glires</taxon>
        <taxon>Rodentia</taxon>
        <taxon>Castorimorpha</taxon>
        <taxon>Castoridae</taxon>
        <taxon>Castor</taxon>
    </lineage>
</organism>
<comment type="similarity">
    <text evidence="4">Belongs to the NHER family.</text>
</comment>
<dbReference type="GO" id="GO:0072659">
    <property type="term" value="P:protein localization to plasma membrane"/>
    <property type="evidence" value="ECO:0007669"/>
    <property type="project" value="TreeGrafter"/>
</dbReference>
<feature type="domain" description="PDZ" evidence="7">
    <location>
        <begin position="377"/>
        <end position="457"/>
    </location>
</feature>
<proteinExistence type="inferred from homology"/>
<dbReference type="FunFam" id="2.30.42.10:FF:000123">
    <property type="entry name" value="Na(+)/H(+) exchange regulatory cofactor NHE-RF4"/>
    <property type="match status" value="1"/>
</dbReference>
<dbReference type="SUPFAM" id="SSF50156">
    <property type="entry name" value="PDZ domain-like"/>
    <property type="match status" value="4"/>
</dbReference>
<evidence type="ECO:0000313" key="8">
    <source>
        <dbReference type="Ensembl" id="ENSCCNP00000015979.1"/>
    </source>
</evidence>
<dbReference type="RefSeq" id="XP_073906702.1">
    <property type="nucleotide sequence ID" value="XM_074050601.1"/>
</dbReference>
<dbReference type="Ensembl" id="ENSCCNT00000020846.1">
    <property type="protein sequence ID" value="ENSCCNP00000015979.1"/>
    <property type="gene ID" value="ENSCCNG00000016324.1"/>
</dbReference>
<evidence type="ECO:0000256" key="3">
    <source>
        <dbReference type="ARBA" id="ARBA00022737"/>
    </source>
</evidence>
<dbReference type="PROSITE" id="PS50106">
    <property type="entry name" value="PDZ"/>
    <property type="match status" value="4"/>
</dbReference>
<evidence type="ECO:0000256" key="2">
    <source>
        <dbReference type="ARBA" id="ARBA00022475"/>
    </source>
</evidence>
<dbReference type="CTD" id="5174"/>
<dbReference type="InterPro" id="IPR041489">
    <property type="entry name" value="PDZ_6"/>
</dbReference>
<dbReference type="GO" id="GO:0043495">
    <property type="term" value="F:protein-membrane adaptor activity"/>
    <property type="evidence" value="ECO:0007669"/>
    <property type="project" value="TreeGrafter"/>
</dbReference>
<evidence type="ECO:0000256" key="4">
    <source>
        <dbReference type="ARBA" id="ARBA00038110"/>
    </source>
</evidence>
<evidence type="ECO:0000259" key="7">
    <source>
        <dbReference type="PROSITE" id="PS50106"/>
    </source>
</evidence>
<evidence type="ECO:0000256" key="6">
    <source>
        <dbReference type="SAM" id="MobiDB-lite"/>
    </source>
</evidence>
<keyword evidence="2" id="KW-0472">Membrane</keyword>
<dbReference type="Proteomes" id="UP001732720">
    <property type="component" value="Chromosome 12"/>
</dbReference>
<dbReference type="FunFam" id="2.30.42.10:FF:000187">
    <property type="entry name" value="Na(+)/H(+) exchange regulatory cofactor NHE-RF3"/>
    <property type="match status" value="1"/>
</dbReference>
<evidence type="ECO:0000313" key="10">
    <source>
        <dbReference type="RefSeq" id="XP_020042547.1"/>
    </source>
</evidence>
<accession>A0A8B7WG08</accession>
<name>A0A8B7WG08_CASCN</name>
<protein>
    <recommendedName>
        <fullName evidence="5">Na/Pi cotransporter C-terminal-associated protein 1</fullName>
    </recommendedName>
</protein>
<dbReference type="RefSeq" id="XP_073906701.1">
    <property type="nucleotide sequence ID" value="XM_074050600.1"/>
</dbReference>
<feature type="region of interest" description="Disordered" evidence="6">
    <location>
        <begin position="477"/>
        <end position="516"/>
    </location>
</feature>
<dbReference type="CDD" id="cd06768">
    <property type="entry name" value="PDZ_NHERF-like"/>
    <property type="match status" value="4"/>
</dbReference>
<dbReference type="AlphaFoldDB" id="A0A8B7WG08"/>
<dbReference type="SMART" id="SM00228">
    <property type="entry name" value="PDZ"/>
    <property type="match status" value="4"/>
</dbReference>
<keyword evidence="2" id="KW-1003">Cell membrane</keyword>
<dbReference type="RefSeq" id="XP_020042547.1">
    <property type="nucleotide sequence ID" value="XM_020186958.1"/>
</dbReference>
<keyword evidence="3" id="KW-0677">Repeat</keyword>
<comment type="subcellular location">
    <subcellularLocation>
        <location evidence="1">Cell membrane</location>
    </subcellularLocation>
</comment>
<dbReference type="InterPro" id="IPR001478">
    <property type="entry name" value="PDZ"/>
</dbReference>
<dbReference type="OrthoDB" id="10009200at2759"/>
<dbReference type="GO" id="GO:0016324">
    <property type="term" value="C:apical plasma membrane"/>
    <property type="evidence" value="ECO:0007669"/>
    <property type="project" value="TreeGrafter"/>
</dbReference>
<dbReference type="InterPro" id="IPR036034">
    <property type="entry name" value="PDZ_sf"/>
</dbReference>
<dbReference type="GO" id="GO:0005102">
    <property type="term" value="F:signaling receptor binding"/>
    <property type="evidence" value="ECO:0007669"/>
    <property type="project" value="TreeGrafter"/>
</dbReference>
<feature type="domain" description="PDZ" evidence="7">
    <location>
        <begin position="140"/>
        <end position="215"/>
    </location>
</feature>
<dbReference type="PANTHER" id="PTHR14191">
    <property type="entry name" value="PDZ DOMAIN CONTAINING PROTEIN"/>
    <property type="match status" value="1"/>
</dbReference>
<dbReference type="GeneID" id="109701422"/>
<sequence length="516" mass="56898">MASGFNPRECRLSKQDGQTYGFYLRIEKDTDGHLIRVIEKGSPAEKAGLLDGDRVLRINGVFVDKEEHMQVVDLVRKSGNSVSLLVLDGDSYEKAIKTQVDLKELGQIQKELDLNGKKTDSVMNGGVETWTQPRICYLVKEGNSYGFSLKTVQGKKGVYITDITPQGVAMRAGVLADDLLVEVNGENVENASHEEVVEKVKKSGSHLTFLLVDKETDKRHNEQKIQFKRETASLKLLPHQPRVVEMTKGSNGYGFYLRAGPEQKGQIIKDIDSGSPAEVAGLKKNDLLVAVNGESVETLDHDSVVEMIRKGGDRTSLLVVDKETDNVYRLAHFSPFLYYQSQELPNGSVKEAPATTCVPLEPSSPATTEEVDHKPKLCRLVKGESGYGFHLNAIRDLLGSFVKEVQKGGPADEAGLQDEDIIIEVNGENVLDESYEKVVDRIQSSGNNVTLLVCGKEAYDYFQTKKIPITSSMADPLDACPDSKEETLAEHDLHMTKERAHSSASHSSSNSEDTQM</sequence>
<dbReference type="KEGG" id="ccan:109701422"/>
<reference evidence="8" key="1">
    <citation type="submission" date="2023-09" db="UniProtKB">
        <authorList>
            <consortium name="Ensembl"/>
        </authorList>
    </citation>
    <scope>IDENTIFICATION</scope>
</reference>
<evidence type="ECO:0000256" key="1">
    <source>
        <dbReference type="ARBA" id="ARBA00004236"/>
    </source>
</evidence>
<gene>
    <name evidence="8 10" type="primary">Pdzk1</name>
</gene>
<feature type="compositionally biased region" description="Basic and acidic residues" evidence="6">
    <location>
        <begin position="481"/>
        <end position="501"/>
    </location>
</feature>
<dbReference type="InterPro" id="IPR051067">
    <property type="entry name" value="NHER"/>
</dbReference>
<dbReference type="Gene3D" id="2.30.42.10">
    <property type="match status" value="4"/>
</dbReference>
<keyword evidence="9" id="KW-1185">Reference proteome</keyword>
<dbReference type="Pfam" id="PF17820">
    <property type="entry name" value="PDZ_6"/>
    <property type="match status" value="1"/>
</dbReference>
<feature type="domain" description="PDZ" evidence="7">
    <location>
        <begin position="9"/>
        <end position="90"/>
    </location>
</feature>
<dbReference type="Pfam" id="PF00595">
    <property type="entry name" value="PDZ"/>
    <property type="match status" value="3"/>
</dbReference>
<reference evidence="10" key="2">
    <citation type="submission" date="2025-04" db="UniProtKB">
        <authorList>
            <consortium name="RefSeq"/>
        </authorList>
    </citation>
    <scope>IDENTIFICATION</scope>
    <source>
        <tissue evidence="10">Leukocyte</tissue>
    </source>
</reference>
<feature type="domain" description="PDZ" evidence="7">
    <location>
        <begin position="243"/>
        <end position="323"/>
    </location>
</feature>
<evidence type="ECO:0000256" key="5">
    <source>
        <dbReference type="ARBA" id="ARBA00079223"/>
    </source>
</evidence>
<dbReference type="PANTHER" id="PTHR14191:SF6">
    <property type="entry name" value="NA(+)_H(+) EXCHANGE REGULATORY COFACTOR NHE-RF3-RELATED"/>
    <property type="match status" value="1"/>
</dbReference>
<evidence type="ECO:0000313" key="9">
    <source>
        <dbReference type="Proteomes" id="UP001732720"/>
    </source>
</evidence>
<feature type="compositionally biased region" description="Low complexity" evidence="6">
    <location>
        <begin position="502"/>
        <end position="516"/>
    </location>
</feature>